<proteinExistence type="predicted"/>
<name>J4I8V1_9APHY</name>
<dbReference type="RefSeq" id="XP_012179334.1">
    <property type="nucleotide sequence ID" value="XM_012323944.1"/>
</dbReference>
<organism evidence="1 2">
    <name type="scientific">Fibroporia radiculosa</name>
    <dbReference type="NCBI Taxonomy" id="599839"/>
    <lineage>
        <taxon>Eukaryota</taxon>
        <taxon>Fungi</taxon>
        <taxon>Dikarya</taxon>
        <taxon>Basidiomycota</taxon>
        <taxon>Agaricomycotina</taxon>
        <taxon>Agaricomycetes</taxon>
        <taxon>Polyporales</taxon>
        <taxon>Fibroporiaceae</taxon>
        <taxon>Fibroporia</taxon>
    </lineage>
</organism>
<evidence type="ECO:0000313" key="2">
    <source>
        <dbReference type="Proteomes" id="UP000006352"/>
    </source>
</evidence>
<reference evidence="1 2" key="1">
    <citation type="journal article" date="2012" name="Appl. Environ. Microbiol.">
        <title>Short-read sequencing for genomic analysis of the brown rot fungus Fibroporia radiculosa.</title>
        <authorList>
            <person name="Tang J.D."/>
            <person name="Perkins A.D."/>
            <person name="Sonstegard T.S."/>
            <person name="Schroeder S.G."/>
            <person name="Burgess S.C."/>
            <person name="Diehl S.V."/>
        </authorList>
    </citation>
    <scope>NUCLEOTIDE SEQUENCE [LARGE SCALE GENOMIC DNA]</scope>
    <source>
        <strain evidence="1 2">TFFH 294</strain>
    </source>
</reference>
<dbReference type="HOGENOM" id="CLU_674446_0_0_1"/>
<sequence>MPVELRHSVSPKIMKEFSRLWPLPRSLQPATSFVERMNETHDLANINYAITSWDILAQLMKVTHSLHVEYLGGLATSLVLRNEHFRDVDDIAAVIVAIDEILRPVEDSDPKRLVFMHELGTLLLQHFERLADISDIDESIPAMEGLVRLTPDDHSDKCLGDPIDIDRLILVTEYVVRLTPDDHPHKASALRNFGSSLLTRFKRLGNLTDIDKAITVLDDAYDIDVLIKVGDNVNLHNLRETLSLLDAHFASAGIKFYFVQDPLNDAQGDVLKQLQMRKNNVVIETLQAGTLGLPQNPEPRFIIERDGCSIPILRPSVLILTKMKRWSHNCDSMRPKTVQKNASDKADIDFLVRWLAEYGMMIEFELYEGKSKDQLLDFVRQFRNRFAEDEELMADLKKTLNPHDWELL</sequence>
<protein>
    <submittedName>
        <fullName evidence="1">Uncharacterized protein</fullName>
    </submittedName>
</protein>
<accession>J4I8V1</accession>
<dbReference type="OrthoDB" id="10066232at2759"/>
<dbReference type="GeneID" id="24094962"/>
<dbReference type="STRING" id="599839.J4I8V1"/>
<dbReference type="AlphaFoldDB" id="J4I8V1"/>
<gene>
    <name evidence="1" type="ORF">FIBRA_02077</name>
</gene>
<keyword evidence="2" id="KW-1185">Reference proteome</keyword>
<evidence type="ECO:0000313" key="1">
    <source>
        <dbReference type="EMBL" id="CCM00051.1"/>
    </source>
</evidence>
<dbReference type="InParanoid" id="J4I8V1"/>
<dbReference type="Proteomes" id="UP000006352">
    <property type="component" value="Unassembled WGS sequence"/>
</dbReference>
<dbReference type="EMBL" id="HE796963">
    <property type="protein sequence ID" value="CCM00051.1"/>
    <property type="molecule type" value="Genomic_DNA"/>
</dbReference>